<feature type="domain" description="Fork-head" evidence="6">
    <location>
        <begin position="204"/>
        <end position="299"/>
    </location>
</feature>
<dbReference type="InterPro" id="IPR050211">
    <property type="entry name" value="FOX_domain-containing"/>
</dbReference>
<dbReference type="OrthoDB" id="5954824at2759"/>
<feature type="region of interest" description="Disordered" evidence="5">
    <location>
        <begin position="666"/>
        <end position="723"/>
    </location>
</feature>
<dbReference type="FunFam" id="1.10.10.10:FF:000260">
    <property type="entry name" value="Forkhead transcription factor (Sep1)"/>
    <property type="match status" value="1"/>
</dbReference>
<evidence type="ECO:0000256" key="1">
    <source>
        <dbReference type="ARBA" id="ARBA00004123"/>
    </source>
</evidence>
<keyword evidence="2 4" id="KW-0238">DNA-binding</keyword>
<dbReference type="PRINTS" id="PR00053">
    <property type="entry name" value="FORKHEAD"/>
</dbReference>
<dbReference type="PROSITE" id="PS50039">
    <property type="entry name" value="FORK_HEAD_3"/>
    <property type="match status" value="1"/>
</dbReference>
<dbReference type="Gene3D" id="1.10.10.10">
    <property type="entry name" value="Winged helix-like DNA-binding domain superfamily/Winged helix DNA-binding domain"/>
    <property type="match status" value="1"/>
</dbReference>
<dbReference type="Proteomes" id="UP000800040">
    <property type="component" value="Unassembled WGS sequence"/>
</dbReference>
<feature type="DNA-binding region" description="Fork-head" evidence="4">
    <location>
        <begin position="204"/>
        <end position="299"/>
    </location>
</feature>
<dbReference type="CDD" id="cd00059">
    <property type="entry name" value="FH_FOX"/>
    <property type="match status" value="1"/>
</dbReference>
<dbReference type="InterPro" id="IPR036388">
    <property type="entry name" value="WH-like_DNA-bd_sf"/>
</dbReference>
<dbReference type="InterPro" id="IPR036390">
    <property type="entry name" value="WH_DNA-bd_sf"/>
</dbReference>
<keyword evidence="8" id="KW-1185">Reference proteome</keyword>
<evidence type="ECO:0000313" key="7">
    <source>
        <dbReference type="EMBL" id="KAF1833276.1"/>
    </source>
</evidence>
<proteinExistence type="predicted"/>
<feature type="compositionally biased region" description="Polar residues" evidence="5">
    <location>
        <begin position="427"/>
        <end position="437"/>
    </location>
</feature>
<feature type="region of interest" description="Disordered" evidence="5">
    <location>
        <begin position="756"/>
        <end position="780"/>
    </location>
</feature>
<dbReference type="GO" id="GO:0000978">
    <property type="term" value="F:RNA polymerase II cis-regulatory region sequence-specific DNA binding"/>
    <property type="evidence" value="ECO:0007669"/>
    <property type="project" value="TreeGrafter"/>
</dbReference>
<keyword evidence="3 4" id="KW-0539">Nucleus</keyword>
<dbReference type="InterPro" id="IPR030456">
    <property type="entry name" value="TF_fork_head_CS_2"/>
</dbReference>
<gene>
    <name evidence="7" type="ORF">BDW02DRAFT_386573</name>
</gene>
<organism evidence="7 8">
    <name type="scientific">Decorospora gaudefroyi</name>
    <dbReference type="NCBI Taxonomy" id="184978"/>
    <lineage>
        <taxon>Eukaryota</taxon>
        <taxon>Fungi</taxon>
        <taxon>Dikarya</taxon>
        <taxon>Ascomycota</taxon>
        <taxon>Pezizomycotina</taxon>
        <taxon>Dothideomycetes</taxon>
        <taxon>Pleosporomycetidae</taxon>
        <taxon>Pleosporales</taxon>
        <taxon>Pleosporineae</taxon>
        <taxon>Pleosporaceae</taxon>
        <taxon>Decorospora</taxon>
    </lineage>
</organism>
<dbReference type="Pfam" id="PF00250">
    <property type="entry name" value="Forkhead"/>
    <property type="match status" value="1"/>
</dbReference>
<dbReference type="PANTHER" id="PTHR11829:SF343">
    <property type="entry name" value="FORK-HEAD DOMAIN-CONTAINING PROTEIN"/>
    <property type="match status" value="1"/>
</dbReference>
<dbReference type="PROSITE" id="PS00658">
    <property type="entry name" value="FORK_HEAD_2"/>
    <property type="match status" value="1"/>
</dbReference>
<dbReference type="PANTHER" id="PTHR11829">
    <property type="entry name" value="FORKHEAD BOX PROTEIN"/>
    <property type="match status" value="1"/>
</dbReference>
<reference evidence="7" key="1">
    <citation type="submission" date="2020-01" db="EMBL/GenBank/DDBJ databases">
        <authorList>
            <consortium name="DOE Joint Genome Institute"/>
            <person name="Haridas S."/>
            <person name="Albert R."/>
            <person name="Binder M."/>
            <person name="Bloem J."/>
            <person name="Labutti K."/>
            <person name="Salamov A."/>
            <person name="Andreopoulos B."/>
            <person name="Baker S.E."/>
            <person name="Barry K."/>
            <person name="Bills G."/>
            <person name="Bluhm B.H."/>
            <person name="Cannon C."/>
            <person name="Castanera R."/>
            <person name="Culley D.E."/>
            <person name="Daum C."/>
            <person name="Ezra D."/>
            <person name="Gonzalez J.B."/>
            <person name="Henrissat B."/>
            <person name="Kuo A."/>
            <person name="Liang C."/>
            <person name="Lipzen A."/>
            <person name="Lutzoni F."/>
            <person name="Magnuson J."/>
            <person name="Mondo S."/>
            <person name="Nolan M."/>
            <person name="Ohm R."/>
            <person name="Pangilinan J."/>
            <person name="Park H.-J."/>
            <person name="Ramirez L."/>
            <person name="Alfaro M."/>
            <person name="Sun H."/>
            <person name="Tritt A."/>
            <person name="Yoshinaga Y."/>
            <person name="Zwiers L.-H."/>
            <person name="Turgeon B.G."/>
            <person name="Goodwin S.B."/>
            <person name="Spatafora J.W."/>
            <person name="Crous P.W."/>
            <person name="Grigoriev I.V."/>
        </authorList>
    </citation>
    <scope>NUCLEOTIDE SEQUENCE</scope>
    <source>
        <strain evidence="7">P77</strain>
    </source>
</reference>
<evidence type="ECO:0000256" key="2">
    <source>
        <dbReference type="ARBA" id="ARBA00023125"/>
    </source>
</evidence>
<name>A0A6A5KBJ3_9PLEO</name>
<sequence>MAAARRQPPMQIFQDPGQPHDHKEINAFDPRYLDTFSSVTDLSNSSHTLLAPPVAFVSEASPRKTRQVSSSPPPSALVEKGLNTVKIPPPQEQWFRTDAPTKKTQPALSENPQAMAANIQYWSSYPTQMDKENAYYSGPLMSSMSAGEPPMKQGIKRPLTDAAPLRDRTNNKKPKMVKDVKTEDVDGPLPEPDQMPSVEDDGNKPSYSYAMLIGMAILRAPNRRLTLAQIYRWISDTFAFYRNSQETGWQNSIRHNLSLSKSFSKQERPKDDPGKGHYWVINAGFEKQYHKVKPLRRPVQPEAFAPGYPGHPPRPSTSTSASFPPLSSSKGFDSSKFPEDPELPSSEATIPCSDPAAHDGVDPISMPPPRPIASSPPPADIHSSPPPPVSRSRSAREATPPRAPRFPSHSRSGGRKRKFNGLGDSGYYSSIESSATKGNPVGPLLTSEADLDRPNLKRGRAEEEIARIRGSSYDSPTKTRPYIKQPGNATLISSPSHQGDKVHDPLTPAIVFKRPALPPASASPNTNLRNHRNKMRELVGGSPDKSLAMWVDASFLDNKTWSPAVSIPNEENVNLVGQGFENTFDIFGDYSYNESPIKRSAKRPRLERAATTSGILADITGAKSNVTNSPTPNWKMASSFFNIPNFSPAKHFSPIKAPLLMPPTSNAPLDFQLPGPDKENRHTGLTPPQSFHMPGKAKQQQQQQQHHRHHQLEPQHQHQPHQQDDEDIFHLLHSDESEPGIDLLQGFEKIGARTSAVAPNGSPQKVFGRPGLTRSSTVRF</sequence>
<feature type="region of interest" description="Disordered" evidence="5">
    <location>
        <begin position="59"/>
        <end position="108"/>
    </location>
</feature>
<dbReference type="GO" id="GO:0001228">
    <property type="term" value="F:DNA-binding transcription activator activity, RNA polymerase II-specific"/>
    <property type="evidence" value="ECO:0007669"/>
    <property type="project" value="UniProtKB-ARBA"/>
</dbReference>
<dbReference type="GO" id="GO:0005634">
    <property type="term" value="C:nucleus"/>
    <property type="evidence" value="ECO:0007669"/>
    <property type="project" value="UniProtKB-SubCell"/>
</dbReference>
<feature type="region of interest" description="Disordered" evidence="5">
    <location>
        <begin position="300"/>
        <end position="457"/>
    </location>
</feature>
<feature type="compositionally biased region" description="Pro residues" evidence="5">
    <location>
        <begin position="365"/>
        <end position="389"/>
    </location>
</feature>
<dbReference type="SUPFAM" id="SSF46785">
    <property type="entry name" value="Winged helix' DNA-binding domain"/>
    <property type="match status" value="1"/>
</dbReference>
<dbReference type="InterPro" id="IPR001766">
    <property type="entry name" value="Fork_head_dom"/>
</dbReference>
<dbReference type="SMART" id="SM00339">
    <property type="entry name" value="FH"/>
    <property type="match status" value="1"/>
</dbReference>
<evidence type="ECO:0000256" key="4">
    <source>
        <dbReference type="PROSITE-ProRule" id="PRU00089"/>
    </source>
</evidence>
<accession>A0A6A5KBJ3</accession>
<evidence type="ECO:0000259" key="6">
    <source>
        <dbReference type="PROSITE" id="PS50039"/>
    </source>
</evidence>
<feature type="compositionally biased region" description="Low complexity" evidence="5">
    <location>
        <begin position="316"/>
        <end position="329"/>
    </location>
</feature>
<evidence type="ECO:0000256" key="3">
    <source>
        <dbReference type="ARBA" id="ARBA00023242"/>
    </source>
</evidence>
<evidence type="ECO:0000313" key="8">
    <source>
        <dbReference type="Proteomes" id="UP000800040"/>
    </source>
</evidence>
<dbReference type="AlphaFoldDB" id="A0A6A5KBJ3"/>
<protein>
    <submittedName>
        <fullName evidence="7">Forkhead box protein J2</fullName>
    </submittedName>
</protein>
<feature type="region of interest" description="Disordered" evidence="5">
    <location>
        <begin position="1"/>
        <end position="25"/>
    </location>
</feature>
<dbReference type="EMBL" id="ML975322">
    <property type="protein sequence ID" value="KAF1833276.1"/>
    <property type="molecule type" value="Genomic_DNA"/>
</dbReference>
<feature type="region of interest" description="Disordered" evidence="5">
    <location>
        <begin position="146"/>
        <end position="203"/>
    </location>
</feature>
<feature type="compositionally biased region" description="Basic and acidic residues" evidence="5">
    <location>
        <begin position="164"/>
        <end position="184"/>
    </location>
</feature>
<comment type="subcellular location">
    <subcellularLocation>
        <location evidence="1 4">Nucleus</location>
    </subcellularLocation>
</comment>
<evidence type="ECO:0000256" key="5">
    <source>
        <dbReference type="SAM" id="MobiDB-lite"/>
    </source>
</evidence>